<organism evidence="3 5">
    <name type="scientific">Klebsiella michiganensis</name>
    <dbReference type="NCBI Taxonomy" id="1134687"/>
    <lineage>
        <taxon>Bacteria</taxon>
        <taxon>Pseudomonadati</taxon>
        <taxon>Pseudomonadota</taxon>
        <taxon>Gammaproteobacteria</taxon>
        <taxon>Enterobacterales</taxon>
        <taxon>Enterobacteriaceae</taxon>
        <taxon>Klebsiella/Raoultella group</taxon>
        <taxon>Klebsiella</taxon>
    </lineage>
</organism>
<dbReference type="Proteomes" id="UP001159937">
    <property type="component" value="Unassembled WGS sequence"/>
</dbReference>
<dbReference type="EMBL" id="JAOCBF010000042">
    <property type="protein sequence ID" value="MDH0965884.1"/>
    <property type="molecule type" value="Genomic_DNA"/>
</dbReference>
<dbReference type="AlphaFoldDB" id="A0A0J2H0T7"/>
<keyword evidence="4" id="KW-1185">Reference proteome</keyword>
<reference evidence="2" key="4">
    <citation type="submission" date="2022-09" db="EMBL/GenBank/DDBJ databases">
        <title>Intensive care unit water sources are persistently colonized with multi-drug resistant bacteria and are the site of extensive horizontal gene transfer of antibiotic resistance genes.</title>
        <authorList>
            <person name="Diorio-Toth L."/>
        </authorList>
    </citation>
    <scope>NUCLEOTIDE SEQUENCE</scope>
    <source>
        <strain evidence="2">GD03918</strain>
    </source>
</reference>
<dbReference type="Pfam" id="PF15959">
    <property type="entry name" value="DUF4762"/>
    <property type="match status" value="1"/>
</dbReference>
<dbReference type="Proteomes" id="UP000036305">
    <property type="component" value="Unassembled WGS sequence"/>
</dbReference>
<accession>A0A0J2H0T7</accession>
<dbReference type="EMBL" id="LEUS01000025">
    <property type="protein sequence ID" value="KLY28726.1"/>
    <property type="molecule type" value="Genomic_DNA"/>
</dbReference>
<evidence type="ECO:0000313" key="1">
    <source>
        <dbReference type="EMBL" id="KLY28726.1"/>
    </source>
</evidence>
<dbReference type="InterPro" id="IPR031882">
    <property type="entry name" value="DUF4762"/>
</dbReference>
<reference evidence="1 4" key="1">
    <citation type="submission" date="2015-06" db="EMBL/GenBank/DDBJ databases">
        <title>The Genome Sequence of None.</title>
        <authorList>
            <consortium name="The Broad Institute Genomics Platform"/>
            <consortium name="The Broad Institute Genome Sequencing Center for Infectious Disease"/>
            <person name="Earl A.M."/>
            <person name="Onderdonk A.B."/>
            <person name="Kirby J."/>
            <person name="Ferraro M.J."/>
            <person name="Huang S."/>
            <person name="Spencer M."/>
            <person name="Fodor A."/>
            <person name="Hooper D."/>
            <person name="Dekker J."/>
            <person name="O'Brien T."/>
            <person name="Quan V."/>
            <person name="Gombosev A."/>
            <person name="Delaney M."/>
            <person name="DuBois A."/>
            <person name="Ernst C."/>
            <person name="Kim D.S."/>
            <person name="Rossman W."/>
            <person name="Gohs F."/>
            <person name="Petruso H."/>
            <person name="Nozar T."/>
            <person name="Mougeot F."/>
            <person name="Manson-McGuire A."/>
            <person name="Young S."/>
            <person name="Abouelleil A."/>
            <person name="Cao P."/>
            <person name="Chapman S.B."/>
            <person name="Griggs A."/>
            <person name="Priest M."/>
            <person name="Shea T."/>
            <person name="Wortman I."/>
            <person name="Wortman J.R."/>
            <person name="Nusbaum C."/>
            <person name="Birren B."/>
        </authorList>
    </citation>
    <scope>NUCLEOTIDE SEQUENCE [LARGE SCALE GENOMIC DNA]</scope>
    <source>
        <strain evidence="1 4">MGH87</strain>
    </source>
</reference>
<reference evidence="3 5" key="3">
    <citation type="submission" date="2018-01" db="EMBL/GenBank/DDBJ databases">
        <title>Genomic study of Klebsiella pneumoniae.</title>
        <authorList>
            <person name="Yang Y."/>
            <person name="Bicalho R."/>
        </authorList>
    </citation>
    <scope>NUCLEOTIDE SEQUENCE [LARGE SCALE GENOMIC DNA]</scope>
    <source>
        <strain evidence="3 5">A10</strain>
    </source>
</reference>
<sequence>MKKMTMTEASVIVGGTCTTCVNSFELTLVGDETACNAVKTCTDKHGVVTKSYTPAALSNCGNAG</sequence>
<dbReference type="Proteomes" id="UP000234667">
    <property type="component" value="Unassembled WGS sequence"/>
</dbReference>
<evidence type="ECO:0000313" key="2">
    <source>
        <dbReference type="EMBL" id="MDH0965884.1"/>
    </source>
</evidence>
<evidence type="ECO:0000313" key="4">
    <source>
        <dbReference type="Proteomes" id="UP000036305"/>
    </source>
</evidence>
<protein>
    <submittedName>
        <fullName evidence="3">DUF4762 domain-containing protein</fullName>
    </submittedName>
</protein>
<reference evidence="3 5" key="2">
    <citation type="submission" date="2017-11" db="EMBL/GenBank/DDBJ databases">
        <authorList>
            <person name="Han C.G."/>
        </authorList>
    </citation>
    <scope>NUCLEOTIDE SEQUENCE [LARGE SCALE GENOMIC DNA]</scope>
    <source>
        <strain evidence="3 5">A10</strain>
    </source>
</reference>
<name>A0A0J2H0T7_9ENTR</name>
<evidence type="ECO:0000313" key="3">
    <source>
        <dbReference type="EMBL" id="PLO70974.1"/>
    </source>
</evidence>
<comment type="caution">
    <text evidence="3">The sequence shown here is derived from an EMBL/GenBank/DDBJ whole genome shotgun (WGS) entry which is preliminary data.</text>
</comment>
<gene>
    <name evidence="3" type="ORF">CWN49_10920</name>
    <name evidence="2" type="ORF">N5C89_23900</name>
    <name evidence="1" type="ORF">SK91_04238</name>
</gene>
<dbReference type="RefSeq" id="WP_032747414.1">
    <property type="nucleotide sequence ID" value="NZ_CABGII010000038.1"/>
</dbReference>
<proteinExistence type="predicted"/>
<evidence type="ECO:0000313" key="5">
    <source>
        <dbReference type="Proteomes" id="UP000234667"/>
    </source>
</evidence>
<dbReference type="EMBL" id="PIDR01000263">
    <property type="protein sequence ID" value="PLO70974.1"/>
    <property type="molecule type" value="Genomic_DNA"/>
</dbReference>